<evidence type="ECO:0000313" key="5">
    <source>
        <dbReference type="EMBL" id="SAM04343.1"/>
    </source>
</evidence>
<organism evidence="5">
    <name type="scientific">Absidia glauca</name>
    <name type="common">Pin mould</name>
    <dbReference type="NCBI Taxonomy" id="4829"/>
    <lineage>
        <taxon>Eukaryota</taxon>
        <taxon>Fungi</taxon>
        <taxon>Fungi incertae sedis</taxon>
        <taxon>Mucoromycota</taxon>
        <taxon>Mucoromycotina</taxon>
        <taxon>Mucoromycetes</taxon>
        <taxon>Mucorales</taxon>
        <taxon>Cunninghamellaceae</taxon>
        <taxon>Absidia</taxon>
    </lineage>
</organism>
<feature type="region of interest" description="Disordered" evidence="3">
    <location>
        <begin position="1"/>
        <end position="67"/>
    </location>
</feature>
<dbReference type="GO" id="GO:0001228">
    <property type="term" value="F:DNA-binding transcription activator activity, RNA polymerase II-specific"/>
    <property type="evidence" value="ECO:0007669"/>
    <property type="project" value="TreeGrafter"/>
</dbReference>
<feature type="region of interest" description="Disordered" evidence="3">
    <location>
        <begin position="173"/>
        <end position="196"/>
    </location>
</feature>
<keyword evidence="6" id="KW-1185">Reference proteome</keyword>
<name>A0A163K534_ABSGL</name>
<accession>A0A163K534</accession>
<evidence type="ECO:0000259" key="4">
    <source>
        <dbReference type="PROSITE" id="PS00036"/>
    </source>
</evidence>
<evidence type="ECO:0000313" key="6">
    <source>
        <dbReference type="Proteomes" id="UP000078561"/>
    </source>
</evidence>
<comment type="subcellular location">
    <subcellularLocation>
        <location evidence="1">Nucleus</location>
    </subcellularLocation>
</comment>
<feature type="domain" description="BZIP" evidence="4">
    <location>
        <begin position="43"/>
        <end position="57"/>
    </location>
</feature>
<reference evidence="5" key="1">
    <citation type="submission" date="2016-04" db="EMBL/GenBank/DDBJ databases">
        <authorList>
            <person name="Evans L.H."/>
            <person name="Alamgir A."/>
            <person name="Owens N."/>
            <person name="Weber N.D."/>
            <person name="Virtaneva K."/>
            <person name="Barbian K."/>
            <person name="Babar A."/>
            <person name="Rosenke K."/>
        </authorList>
    </citation>
    <scope>NUCLEOTIDE SEQUENCE [LARGE SCALE GENOMIC DNA]</scope>
    <source>
        <strain evidence="5">CBS 101.48</strain>
    </source>
</reference>
<evidence type="ECO:0000256" key="1">
    <source>
        <dbReference type="ARBA" id="ARBA00004123"/>
    </source>
</evidence>
<dbReference type="Gene3D" id="1.20.5.170">
    <property type="match status" value="1"/>
</dbReference>
<dbReference type="Proteomes" id="UP000078561">
    <property type="component" value="Unassembled WGS sequence"/>
</dbReference>
<dbReference type="AlphaFoldDB" id="A0A163K534"/>
<evidence type="ECO:0000256" key="2">
    <source>
        <dbReference type="ARBA" id="ARBA00023242"/>
    </source>
</evidence>
<dbReference type="SUPFAM" id="SSF57959">
    <property type="entry name" value="Leucine zipper domain"/>
    <property type="match status" value="1"/>
</dbReference>
<dbReference type="EMBL" id="LT554358">
    <property type="protein sequence ID" value="SAM04343.1"/>
    <property type="molecule type" value="Genomic_DNA"/>
</dbReference>
<protein>
    <recommendedName>
        <fullName evidence="4">BZIP domain-containing protein</fullName>
    </recommendedName>
</protein>
<dbReference type="InterPro" id="IPR050936">
    <property type="entry name" value="AP-1-like"/>
</dbReference>
<dbReference type="GO" id="GO:0090575">
    <property type="term" value="C:RNA polymerase II transcription regulator complex"/>
    <property type="evidence" value="ECO:0007669"/>
    <property type="project" value="TreeGrafter"/>
</dbReference>
<keyword evidence="2" id="KW-0539">Nucleus</keyword>
<gene>
    <name evidence="5" type="primary">ABSGL_10203.1 scaffold 11805</name>
</gene>
<proteinExistence type="predicted"/>
<feature type="compositionally biased region" description="Basic residues" evidence="3">
    <location>
        <begin position="24"/>
        <end position="33"/>
    </location>
</feature>
<dbReference type="PANTHER" id="PTHR40621:SF6">
    <property type="entry name" value="AP-1-LIKE TRANSCRIPTION FACTOR YAP1-RELATED"/>
    <property type="match status" value="1"/>
</dbReference>
<dbReference type="GO" id="GO:0000976">
    <property type="term" value="F:transcription cis-regulatory region binding"/>
    <property type="evidence" value="ECO:0007669"/>
    <property type="project" value="InterPro"/>
</dbReference>
<dbReference type="InterPro" id="IPR004827">
    <property type="entry name" value="bZIP"/>
</dbReference>
<sequence length="298" mass="34276">MSQLNFEHFDPQAELCTFDDQGKRIRPRKKPGRKPNPPSPAQRKAQNRASQKTFRERKRKEKRDNDTNIKTCIQQRDQAIRKVNTLQRTVKQLRYENNYLKDNKMHIISKSPEFTQPPPNDPATALTPSFMHSPKMDSSFYSSMMMMMMPDPFSYDTTASTTFLDDIMDVPPTMTHTYPTAPPPPPTPPPKNPDPVKRTYPPMPAADAINYIQQNNKGHYTQYIFMPTELQQAVTHDPRIDSVPGPLMRDHMILFQDYYDANTLFSFLIHQSVFLGGELGNADCCPPYSNTHTHTQAI</sequence>
<dbReference type="OrthoDB" id="2593073at2759"/>
<dbReference type="PANTHER" id="PTHR40621">
    <property type="entry name" value="TRANSCRIPTION FACTOR KAPC-RELATED"/>
    <property type="match status" value="1"/>
</dbReference>
<dbReference type="InterPro" id="IPR046347">
    <property type="entry name" value="bZIP_sf"/>
</dbReference>
<dbReference type="InParanoid" id="A0A163K534"/>
<dbReference type="PROSITE" id="PS00036">
    <property type="entry name" value="BZIP_BASIC"/>
    <property type="match status" value="1"/>
</dbReference>
<feature type="compositionally biased region" description="Pro residues" evidence="3">
    <location>
        <begin position="180"/>
        <end position="193"/>
    </location>
</feature>
<dbReference type="CDD" id="cd14688">
    <property type="entry name" value="bZIP_YAP"/>
    <property type="match status" value="1"/>
</dbReference>
<evidence type="ECO:0000256" key="3">
    <source>
        <dbReference type="SAM" id="MobiDB-lite"/>
    </source>
</evidence>